<feature type="region of interest" description="Disordered" evidence="1">
    <location>
        <begin position="139"/>
        <end position="179"/>
    </location>
</feature>
<protein>
    <submittedName>
        <fullName evidence="2">Transcription factor IIIB 90 kDa subunit</fullName>
    </submittedName>
</protein>
<comment type="caution">
    <text evidence="2">The sequence shown here is derived from an EMBL/GenBank/DDBJ whole genome shotgun (WGS) entry which is preliminary data.</text>
</comment>
<proteinExistence type="predicted"/>
<keyword evidence="3" id="KW-1185">Reference proteome</keyword>
<sequence>MHCNNTTLPPWSDSLSATPSRARREASALDRGSSASPRHRRGFSAHLGVSAGSVPVRAVQRRARPGRWRVRPSATAGQAGEPAGFPDGMGGAACAPARLPPWAHLTRLLPGASARSLPLAAGPAPSRLPVPGARLVTQSGAQAPAALASPAERREEEPRRQRAEEEAEPGRKRLSGLRLGNGESAAWDWAGVLQL</sequence>
<evidence type="ECO:0000313" key="3">
    <source>
        <dbReference type="Proteomes" id="UP000297703"/>
    </source>
</evidence>
<feature type="compositionally biased region" description="Basic residues" evidence="1">
    <location>
        <begin position="59"/>
        <end position="70"/>
    </location>
</feature>
<name>A0A4D9F044_9SAUR</name>
<organism evidence="2 3">
    <name type="scientific">Platysternon megacephalum</name>
    <name type="common">big-headed turtle</name>
    <dbReference type="NCBI Taxonomy" id="55544"/>
    <lineage>
        <taxon>Eukaryota</taxon>
        <taxon>Metazoa</taxon>
        <taxon>Chordata</taxon>
        <taxon>Craniata</taxon>
        <taxon>Vertebrata</taxon>
        <taxon>Euteleostomi</taxon>
        <taxon>Archelosauria</taxon>
        <taxon>Testudinata</taxon>
        <taxon>Testudines</taxon>
        <taxon>Cryptodira</taxon>
        <taxon>Durocryptodira</taxon>
        <taxon>Testudinoidea</taxon>
        <taxon>Platysternidae</taxon>
        <taxon>Platysternon</taxon>
    </lineage>
</organism>
<dbReference type="AlphaFoldDB" id="A0A4D9F044"/>
<accession>A0A4D9F044</accession>
<dbReference type="Proteomes" id="UP000297703">
    <property type="component" value="Unassembled WGS sequence"/>
</dbReference>
<gene>
    <name evidence="2" type="ORF">DR999_PMT00220</name>
</gene>
<reference evidence="2 3" key="2">
    <citation type="submission" date="2019-04" db="EMBL/GenBank/DDBJ databases">
        <title>The genome sequence of big-headed turtle.</title>
        <authorList>
            <person name="Gong S."/>
        </authorList>
    </citation>
    <scope>NUCLEOTIDE SEQUENCE [LARGE SCALE GENOMIC DNA]</scope>
    <source>
        <strain evidence="2">DO16091913</strain>
        <tissue evidence="2">Muscle</tissue>
    </source>
</reference>
<dbReference type="EMBL" id="QXTE01000001">
    <property type="protein sequence ID" value="TFK16296.1"/>
    <property type="molecule type" value="Genomic_DNA"/>
</dbReference>
<evidence type="ECO:0000256" key="1">
    <source>
        <dbReference type="SAM" id="MobiDB-lite"/>
    </source>
</evidence>
<evidence type="ECO:0000313" key="2">
    <source>
        <dbReference type="EMBL" id="TFK16296.1"/>
    </source>
</evidence>
<feature type="compositionally biased region" description="Polar residues" evidence="1">
    <location>
        <begin position="1"/>
        <end position="19"/>
    </location>
</feature>
<reference evidence="2 3" key="1">
    <citation type="submission" date="2019-04" db="EMBL/GenBank/DDBJ databases">
        <title>Draft genome of the big-headed turtle Platysternon megacephalum.</title>
        <authorList>
            <person name="Gong S."/>
        </authorList>
    </citation>
    <scope>NUCLEOTIDE SEQUENCE [LARGE SCALE GENOMIC DNA]</scope>
    <source>
        <strain evidence="2">DO16091913</strain>
        <tissue evidence="2">Muscle</tissue>
    </source>
</reference>
<feature type="compositionally biased region" description="Low complexity" evidence="1">
    <location>
        <begin position="141"/>
        <end position="150"/>
    </location>
</feature>
<feature type="region of interest" description="Disordered" evidence="1">
    <location>
        <begin position="1"/>
        <end position="87"/>
    </location>
</feature>
<feature type="compositionally biased region" description="Basic and acidic residues" evidence="1">
    <location>
        <begin position="151"/>
        <end position="171"/>
    </location>
</feature>